<dbReference type="PANTHER" id="PTHR10527">
    <property type="entry name" value="IMPORTIN BETA"/>
    <property type="match status" value="1"/>
</dbReference>
<keyword evidence="4" id="KW-0677">Repeat</keyword>
<reference evidence="8" key="1">
    <citation type="journal article" date="2011" name="Genome Res.">
        <title>Phylogeny-wide analysis of social amoeba genomes highlights ancient origins for complex intercellular communication.</title>
        <authorList>
            <person name="Heidel A.J."/>
            <person name="Lawal H.M."/>
            <person name="Felder M."/>
            <person name="Schilde C."/>
            <person name="Helps N.R."/>
            <person name="Tunggal B."/>
            <person name="Rivero F."/>
            <person name="John U."/>
            <person name="Schleicher M."/>
            <person name="Eichinger L."/>
            <person name="Platzer M."/>
            <person name="Noegel A.A."/>
            <person name="Schaap P."/>
            <person name="Gloeckner G."/>
        </authorList>
    </citation>
    <scope>NUCLEOTIDE SEQUENCE [LARGE SCALE GENOMIC DNA]</scope>
    <source>
        <strain evidence="8">SH3</strain>
    </source>
</reference>
<dbReference type="EMBL" id="GL883010">
    <property type="protein sequence ID" value="EGG20618.1"/>
    <property type="molecule type" value="Genomic_DNA"/>
</dbReference>
<dbReference type="InterPro" id="IPR016024">
    <property type="entry name" value="ARM-type_fold"/>
</dbReference>
<dbReference type="Gene3D" id="1.25.10.10">
    <property type="entry name" value="Leucine-rich Repeat Variant"/>
    <property type="match status" value="2"/>
</dbReference>
<accession>F4PS20</accession>
<evidence type="ECO:0000256" key="6">
    <source>
        <dbReference type="SAM" id="MobiDB-lite"/>
    </source>
</evidence>
<keyword evidence="3" id="KW-0963">Cytoplasm</keyword>
<dbReference type="InterPro" id="IPR000357">
    <property type="entry name" value="HEAT"/>
</dbReference>
<dbReference type="GO" id="GO:0005737">
    <property type="term" value="C:cytoplasm"/>
    <property type="evidence" value="ECO:0007669"/>
    <property type="project" value="UniProtKB-SubCell"/>
</dbReference>
<keyword evidence="8" id="KW-1185">Reference proteome</keyword>
<evidence type="ECO:0000256" key="1">
    <source>
        <dbReference type="ARBA" id="ARBA00004496"/>
    </source>
</evidence>
<dbReference type="Pfam" id="PF02985">
    <property type="entry name" value="HEAT"/>
    <property type="match status" value="1"/>
</dbReference>
<evidence type="ECO:0000256" key="4">
    <source>
        <dbReference type="ARBA" id="ARBA00022737"/>
    </source>
</evidence>
<evidence type="ECO:0000256" key="5">
    <source>
        <dbReference type="ARBA" id="ARBA00022927"/>
    </source>
</evidence>
<dbReference type="GO" id="GO:0006606">
    <property type="term" value="P:protein import into nucleus"/>
    <property type="evidence" value="ECO:0007669"/>
    <property type="project" value="InterPro"/>
</dbReference>
<gene>
    <name evidence="7" type="ORF">DFA_00479</name>
</gene>
<dbReference type="OrthoDB" id="30818at2759"/>
<evidence type="ECO:0008006" key="9">
    <source>
        <dbReference type="Google" id="ProtNLM"/>
    </source>
</evidence>
<dbReference type="InterPro" id="IPR011989">
    <property type="entry name" value="ARM-like"/>
</dbReference>
<dbReference type="KEGG" id="dfa:DFA_00479"/>
<dbReference type="Proteomes" id="UP000007797">
    <property type="component" value="Unassembled WGS sequence"/>
</dbReference>
<dbReference type="RefSeq" id="XP_004358468.1">
    <property type="nucleotide sequence ID" value="XM_004358411.1"/>
</dbReference>
<evidence type="ECO:0000313" key="8">
    <source>
        <dbReference type="Proteomes" id="UP000007797"/>
    </source>
</evidence>
<comment type="subcellular location">
    <subcellularLocation>
        <location evidence="1">Cytoplasm</location>
    </subcellularLocation>
</comment>
<protein>
    <recommendedName>
        <fullName evidence="9">HEAT repeat-containing protein</fullName>
    </recommendedName>
</protein>
<evidence type="ECO:0000256" key="3">
    <source>
        <dbReference type="ARBA" id="ARBA00022490"/>
    </source>
</evidence>
<feature type="region of interest" description="Disordered" evidence="6">
    <location>
        <begin position="131"/>
        <end position="156"/>
    </location>
</feature>
<dbReference type="SUPFAM" id="SSF48371">
    <property type="entry name" value="ARM repeat"/>
    <property type="match status" value="2"/>
</dbReference>
<sequence>MEQPTDEFIELVVTLAKEDNDKDNNNNKYKSVSKQQYKKYTIDKPEQVVSWLLFLIVKGTFRTIKYKAIQLLDRLLVKKGEEFADALSDEIAEDAVIGTEEILEDDSLTDTCRDHIFGIRESLSIYEKKVDEEEDNNNNNEEDDNEQDDYYEQEEEEEEVVYDGKEKIIFTKLLLTLSKSDGYSIPYRNSIERRVSHLIGMSMDYPSWLTPVVLQGIDTLINVLDRHSEKDFNAKSMVFECLFLWVKKFQIMYTDSHVERIFYHLYRWLTQVNEDVSLEEWTKSNKKFDKSGAYFRNIYVEERDYDNLPTEEEQSMDKPDDNDVKVTGYTAQAAFKLFSKAFGQHSERLILGILLNTSSWQDKYAVMLSLTNSCTHISKTVRQQFIFILRSVLNCFNDENVRVRWASLQCLVELVSSIQLSVDYDDLMVQFEGLSIPPRDEIFKVIDKSIQDPNESIQSSCCVLIKTMMDALTNHMNDDNVLDRIINWIQKLLVGLSKIYLVEIVLHSLISLVGSIKLKFKPYYKRFVPILFGLLEKHNGTRESRLLRSRVIKAFGKKTFDLNLDVLGVSKDLILNADKPFNIFLPMIIRMIVKVLKAPIPRRPEDITQTFVDNYYRILAGLKILSGFLLEDDHNRLYAPLAPLVQSIVDPLCNLVTHPFNTNLRSQSLPCVTPCLALTMHHFGNRSEKTLEVFGKILDAVVFHPESDIHITLLRVSTGSFLISAIGDDAMTSTQVQSVIDTFKRVEQSILVDHIGDQPDFNMINHEAYVLLNLYGLIEEMVKFNGPVAVPLITSELLEGFCQKLEGGGELMIKAAILSFFSSFCTYGGDVAINAFPHIVPLMIECLKLSDAKARQGASIALGAAAQAAKERFSPWVTQTFHVLDTMISSPPAFSLENIAATDYALSSICKIIRYVPQINNANVIIPKWLDHLLASSKRGRIILNDTLCTIIRLYPKECLGQQYQHVAKSSITTLIIANNMLKNNKNNNSSKHGMEQPEDDEFIEIVVVLAKVEQQKRLNGDHSIDIDFKLKSNTKQQFKDYAIDCPSKVVSWLLYFIVKGDYPSIKEKSAQLLDKLLEKEGEEYLKEISQPVLDAAVFEVQKILDDKSHRLQDGDFKSSLIGIEQSILNFQADQANIEDDDQDDDYESSYDDDESAKEGEEVIFMRVSGTRIYYIVSQIMAAYSQKPSLTKEIKQKIIDTFVGVLDKHRDNGFADRNIKERFIDSFMVMGKLQSADFTDNHIESIISHLYIWLAEEVKDVSLEEWTESDMTTEDKRYKKFQCFTQLFSMRGALEKHIFNQFNIFSNSQSWKDRYTSITTLSHSFQLIPHQINHTNNNNNNQQFDYILKSALKLVNDDEDIRVRWASLQCLIQLTIEYIHRKLMVKSRQEIFQAMVKSIRRDTNELIQGCCCHLIEKMMETITNSNIVLESPILDTLCDSFEILLQSPNLEIVESSLVSLLSVFDKVQEKFMPYSQRFIPILFRFLEKHHTTKESRALCSRVIKAFSTCSKVTVDKKMYSKYLYKFMVLVGRNQRSFDLVEVLRAASLLLVKQICDSFPNEIYLPMIAKMIVNVLETPTGDEMNGSSSDQDSSRIKSTLEILKSIMVSLIHGPYVPIAPFVHSFINPLRKLANNNTFFATESLGCLPACIKLANLYFGERSKETLEIFDKIYGSILCHPDSDIKVAMARIEMSANLIKSMGRDTMTIDQVHSTLDTFKRMEKWIDDIASGDQFPENQMGNVAYAAIHIYELMGELVARNSTIASPLIIKLFGHDLQEY</sequence>
<evidence type="ECO:0000256" key="2">
    <source>
        <dbReference type="ARBA" id="ARBA00022448"/>
    </source>
</evidence>
<name>F4PS20_CACFS</name>
<organism evidence="7 8">
    <name type="scientific">Cavenderia fasciculata</name>
    <name type="common">Slime mold</name>
    <name type="synonym">Dictyostelium fasciculatum</name>
    <dbReference type="NCBI Taxonomy" id="261658"/>
    <lineage>
        <taxon>Eukaryota</taxon>
        <taxon>Amoebozoa</taxon>
        <taxon>Evosea</taxon>
        <taxon>Eumycetozoa</taxon>
        <taxon>Dictyostelia</taxon>
        <taxon>Acytosteliales</taxon>
        <taxon>Cavenderiaceae</taxon>
        <taxon>Cavenderia</taxon>
    </lineage>
</organism>
<proteinExistence type="predicted"/>
<evidence type="ECO:0000313" key="7">
    <source>
        <dbReference type="EMBL" id="EGG20618.1"/>
    </source>
</evidence>
<keyword evidence="5" id="KW-0653">Protein transport</keyword>
<dbReference type="GO" id="GO:0005634">
    <property type="term" value="C:nucleus"/>
    <property type="evidence" value="ECO:0007669"/>
    <property type="project" value="UniProtKB-SubCell"/>
</dbReference>
<dbReference type="GeneID" id="14873086"/>
<dbReference type="InterPro" id="IPR040122">
    <property type="entry name" value="Importin_beta"/>
</dbReference>
<keyword evidence="2" id="KW-0813">Transport</keyword>
<feature type="compositionally biased region" description="Acidic residues" evidence="6">
    <location>
        <begin position="132"/>
        <end position="156"/>
    </location>
</feature>